<dbReference type="InterPro" id="IPR012551">
    <property type="entry name" value="DUF1707_SHOCT-like"/>
</dbReference>
<gene>
    <name evidence="4" type="ORF">Q8791_11815</name>
</gene>
<reference evidence="4 5" key="1">
    <citation type="submission" date="2023-08" db="EMBL/GenBank/DDBJ databases">
        <authorList>
            <person name="Girao M."/>
            <person name="Carvalho M.F."/>
        </authorList>
    </citation>
    <scope>NUCLEOTIDE SEQUENCE [LARGE SCALE GENOMIC DNA]</scope>
    <source>
        <strain evidence="4 5">CT-R113</strain>
    </source>
</reference>
<feature type="transmembrane region" description="Helical" evidence="2">
    <location>
        <begin position="134"/>
        <end position="156"/>
    </location>
</feature>
<protein>
    <submittedName>
        <fullName evidence="4">DUF1707 domain-containing protein</fullName>
    </submittedName>
</protein>
<dbReference type="Proteomes" id="UP001356095">
    <property type="component" value="Unassembled WGS sequence"/>
</dbReference>
<dbReference type="Pfam" id="PF08044">
    <property type="entry name" value="DUF1707"/>
    <property type="match status" value="1"/>
</dbReference>
<evidence type="ECO:0000256" key="1">
    <source>
        <dbReference type="SAM" id="MobiDB-lite"/>
    </source>
</evidence>
<organism evidence="4 5">
    <name type="scientific">Nocardiopsis codii</name>
    <dbReference type="NCBI Taxonomy" id="3065942"/>
    <lineage>
        <taxon>Bacteria</taxon>
        <taxon>Bacillati</taxon>
        <taxon>Actinomycetota</taxon>
        <taxon>Actinomycetes</taxon>
        <taxon>Streptosporangiales</taxon>
        <taxon>Nocardiopsidaceae</taxon>
        <taxon>Nocardiopsis</taxon>
    </lineage>
</organism>
<feature type="transmembrane region" description="Helical" evidence="2">
    <location>
        <begin position="105"/>
        <end position="122"/>
    </location>
</feature>
<feature type="region of interest" description="Disordered" evidence="1">
    <location>
        <begin position="1"/>
        <end position="44"/>
    </location>
</feature>
<evidence type="ECO:0000313" key="5">
    <source>
        <dbReference type="Proteomes" id="UP001356095"/>
    </source>
</evidence>
<feature type="domain" description="DUF1707" evidence="3">
    <location>
        <begin position="10"/>
        <end position="61"/>
    </location>
</feature>
<keyword evidence="5" id="KW-1185">Reference proteome</keyword>
<feature type="compositionally biased region" description="Basic and acidic residues" evidence="1">
    <location>
        <begin position="90"/>
        <end position="102"/>
    </location>
</feature>
<dbReference type="PANTHER" id="PTHR40763:SF4">
    <property type="entry name" value="DUF1707 DOMAIN-CONTAINING PROTEIN"/>
    <property type="match status" value="1"/>
</dbReference>
<keyword evidence="2" id="KW-0812">Transmembrane</keyword>
<evidence type="ECO:0000259" key="3">
    <source>
        <dbReference type="Pfam" id="PF08044"/>
    </source>
</evidence>
<evidence type="ECO:0000313" key="4">
    <source>
        <dbReference type="EMBL" id="MEE2037906.1"/>
    </source>
</evidence>
<proteinExistence type="predicted"/>
<sequence length="168" mass="17832">MAGPEPDRYRLSDEERDEALERLRTALEEGRLDSEEHGERSGAVLKAVTNTDLVPVFEDLPAASRPGALAVPGVNGPGNEPSPAAGAPAGREKGKNSPDRRNRPNVGGLVIWGGIIFVLWGVPSISSGNTNAILAWLFFLVVFMVPGVVVASVQAVRNRSEGGRRAID</sequence>
<feature type="compositionally biased region" description="Basic and acidic residues" evidence="1">
    <location>
        <begin position="1"/>
        <end position="40"/>
    </location>
</feature>
<name>A0ABU7K6M8_9ACTN</name>
<comment type="caution">
    <text evidence="4">The sequence shown here is derived from an EMBL/GenBank/DDBJ whole genome shotgun (WGS) entry which is preliminary data.</text>
</comment>
<feature type="region of interest" description="Disordered" evidence="1">
    <location>
        <begin position="67"/>
        <end position="103"/>
    </location>
</feature>
<accession>A0ABU7K6M8</accession>
<dbReference type="PANTHER" id="PTHR40763">
    <property type="entry name" value="MEMBRANE PROTEIN-RELATED"/>
    <property type="match status" value="1"/>
</dbReference>
<evidence type="ECO:0000256" key="2">
    <source>
        <dbReference type="SAM" id="Phobius"/>
    </source>
</evidence>
<dbReference type="EMBL" id="JAUZMY010000009">
    <property type="protein sequence ID" value="MEE2037906.1"/>
    <property type="molecule type" value="Genomic_DNA"/>
</dbReference>
<keyword evidence="2" id="KW-0472">Membrane</keyword>
<dbReference type="RefSeq" id="WP_330091688.1">
    <property type="nucleotide sequence ID" value="NZ_JAUZMY010000009.1"/>
</dbReference>
<keyword evidence="2" id="KW-1133">Transmembrane helix</keyword>